<organism evidence="4 5">
    <name type="scientific">Methylotuvimicrobium alcaliphilum (strain DSM 19304 / NCIMB 14124 / VKM B-2133 / 20Z)</name>
    <name type="common">Methylomicrobium alcaliphilum</name>
    <dbReference type="NCBI Taxonomy" id="1091494"/>
    <lineage>
        <taxon>Bacteria</taxon>
        <taxon>Pseudomonadati</taxon>
        <taxon>Pseudomonadota</taxon>
        <taxon>Gammaproteobacteria</taxon>
        <taxon>Methylococcales</taxon>
        <taxon>Methylococcaceae</taxon>
        <taxon>Methylotuvimicrobium</taxon>
    </lineage>
</organism>
<gene>
    <name evidence="4" type="ordered locus">MEALZ_0659</name>
</gene>
<evidence type="ECO:0000313" key="5">
    <source>
        <dbReference type="Proteomes" id="UP000008315"/>
    </source>
</evidence>
<dbReference type="Pfam" id="PF05816">
    <property type="entry name" value="TelA"/>
    <property type="match status" value="1"/>
</dbReference>
<evidence type="ECO:0000256" key="3">
    <source>
        <dbReference type="SAM" id="MobiDB-lite"/>
    </source>
</evidence>
<feature type="compositionally biased region" description="Polar residues" evidence="3">
    <location>
        <begin position="1"/>
        <end position="15"/>
    </location>
</feature>
<name>G4T0S4_META2</name>
<dbReference type="EMBL" id="FO082060">
    <property type="protein sequence ID" value="CCE22354.1"/>
    <property type="molecule type" value="Genomic_DNA"/>
</dbReference>
<keyword evidence="5" id="KW-1185">Reference proteome</keyword>
<evidence type="ECO:0000256" key="2">
    <source>
        <dbReference type="PIRNR" id="PIRNR026508"/>
    </source>
</evidence>
<dbReference type="InterPro" id="IPR008863">
    <property type="entry name" value="Toxic_anion-R_TelA"/>
</dbReference>
<evidence type="ECO:0000256" key="1">
    <source>
        <dbReference type="ARBA" id="ARBA00005541"/>
    </source>
</evidence>
<dbReference type="PIRSF" id="PIRSF026508">
    <property type="entry name" value="TelA"/>
    <property type="match status" value="1"/>
</dbReference>
<dbReference type="PANTHER" id="PTHR38432:SF1">
    <property type="entry name" value="TELA-LIKE PROTEIN SAOUHSC_01408"/>
    <property type="match status" value="1"/>
</dbReference>
<dbReference type="PATRIC" id="fig|271065.3.peg.669"/>
<evidence type="ECO:0000313" key="4">
    <source>
        <dbReference type="EMBL" id="CCE22354.1"/>
    </source>
</evidence>
<accession>G4T0S4</accession>
<dbReference type="RefSeq" id="WP_014147160.1">
    <property type="nucleotide sequence ID" value="NC_016112.1"/>
</dbReference>
<dbReference type="PANTHER" id="PTHR38432">
    <property type="entry name" value="TELA-LIKE PROTEIN SAOUHSC_01408"/>
    <property type="match status" value="1"/>
</dbReference>
<dbReference type="KEGG" id="mah:MEALZ_0659"/>
<reference evidence="5" key="1">
    <citation type="journal article" date="2012" name="J. Bacteriol.">
        <title>Genome sequence of the haloalkaliphilic methanotrophic bacterium Methylomicrobium alcaliphilum 20Z.</title>
        <authorList>
            <person name="Vuilleumier S."/>
            <person name="Khmelenina V.N."/>
            <person name="Bringel F."/>
            <person name="Reshetnikov A.S."/>
            <person name="Lajus A."/>
            <person name="Mangenot S."/>
            <person name="Rouy Z."/>
            <person name="Op den Camp H.J."/>
            <person name="Jetten M.S."/>
            <person name="Dispirito A.A."/>
            <person name="Dunfield P."/>
            <person name="Klotz M.G."/>
            <person name="Semrau J.D."/>
            <person name="Stein L.Y."/>
            <person name="Barbe V."/>
            <person name="Medigue C."/>
            <person name="Trotsenko Y.A."/>
            <person name="Kalyuzhnaya M.G."/>
        </authorList>
    </citation>
    <scope>NUCLEOTIDE SEQUENCE [LARGE SCALE GENOMIC DNA]</scope>
    <source>
        <strain evidence="5">DSM 19304 / NCIMB 14124 / VKM B-2133 / 20Z</strain>
    </source>
</reference>
<comment type="similarity">
    <text evidence="1 2">Belongs to the TelA family.</text>
</comment>
<feature type="region of interest" description="Disordered" evidence="3">
    <location>
        <begin position="1"/>
        <end position="23"/>
    </location>
</feature>
<dbReference type="AlphaFoldDB" id="G4T0S4"/>
<dbReference type="Proteomes" id="UP000008315">
    <property type="component" value="Chromosome"/>
</dbReference>
<dbReference type="HOGENOM" id="CLU_032111_0_0_6"/>
<protein>
    <submittedName>
        <fullName evidence="4">Toxic anion resistance family protein</fullName>
    </submittedName>
</protein>
<proteinExistence type="inferred from homology"/>
<sequence>MTDQPLSTATATESNEPIPGMSTDIISYQAAPPEKREQVEQLLQEIDINDTHSILFFGSKAQEQLTSISDRMLAGVKNKDIGPAGNDLNEMVATLRGFDVDDLDPNKKPSFMAKLFGKAKPVVKFLQQYEEVRKQIDTISDKLERHKTELLTDITSLDRLYQANLEYFHTLEDYIAAGEEQLRRLDEEIIPQRQQQAETGQEIIAAQQLRDLRSARDDLERRVHDLRLTRQVSMQSLPSIRLVQENDKGLVSKISSTLVNTVPLWRQQLATAVTIFRSSQAAQTVKAATDLTNDLLTANAETLKQANAETRKQIERGVFDIETIKQANRTLIETIEESLQIADQGKKMRREAVVQLQECEDELRKTLSSAQSKTAS</sequence>
<dbReference type="STRING" id="1091494.MEALZ_0659"/>